<dbReference type="InterPro" id="IPR038877">
    <property type="entry name" value="THSD1"/>
</dbReference>
<evidence type="ECO:0000256" key="4">
    <source>
        <dbReference type="ARBA" id="ARBA00021911"/>
    </source>
</evidence>
<dbReference type="GO" id="GO:0098552">
    <property type="term" value="C:side of membrane"/>
    <property type="evidence" value="ECO:0007669"/>
    <property type="project" value="UniProtKB-KW"/>
</dbReference>
<feature type="transmembrane region" description="Helical" evidence="15">
    <location>
        <begin position="430"/>
        <end position="451"/>
    </location>
</feature>
<evidence type="ECO:0000313" key="19">
    <source>
        <dbReference type="EMBL" id="CAH2224981.1"/>
    </source>
</evidence>
<comment type="subcellular location">
    <subcellularLocation>
        <location evidence="2">Cell membrane</location>
        <topology evidence="2">Lipid-anchor</topology>
        <topology evidence="2">GPI-anchor</topology>
    </subcellularLocation>
    <subcellularLocation>
        <location evidence="1">Cytoplasm</location>
    </subcellularLocation>
</comment>
<evidence type="ECO:0000256" key="14">
    <source>
        <dbReference type="SAM" id="MobiDB-lite"/>
    </source>
</evidence>
<evidence type="ECO:0000256" key="11">
    <source>
        <dbReference type="ARBA" id="ARBA00023288"/>
    </source>
</evidence>
<dbReference type="Gene3D" id="2.20.100.10">
    <property type="entry name" value="Thrombospondin type-1 (TSP1) repeat"/>
    <property type="match status" value="1"/>
</dbReference>
<evidence type="ECO:0000256" key="5">
    <source>
        <dbReference type="ARBA" id="ARBA00022490"/>
    </source>
</evidence>
<evidence type="ECO:0000256" key="7">
    <source>
        <dbReference type="ARBA" id="ARBA00022622"/>
    </source>
</evidence>
<dbReference type="PANTHER" id="PTHR16311">
    <property type="entry name" value="THROMBOSPONDIN TYPE I DOMAIN-CONTAINING 1"/>
    <property type="match status" value="1"/>
</dbReference>
<dbReference type="GO" id="GO:0005886">
    <property type="term" value="C:plasma membrane"/>
    <property type="evidence" value="ECO:0007669"/>
    <property type="project" value="UniProtKB-SubCell"/>
</dbReference>
<evidence type="ECO:0000259" key="18">
    <source>
        <dbReference type="Pfam" id="PF24311"/>
    </source>
</evidence>
<dbReference type="InterPro" id="IPR003067">
    <property type="entry name" value="Crcmsprzoite"/>
</dbReference>
<feature type="domain" description="THSD1 third Ig-like" evidence="18">
    <location>
        <begin position="253"/>
        <end position="352"/>
    </location>
</feature>
<keyword evidence="11" id="KW-0449">Lipoprotein</keyword>
<evidence type="ECO:0000256" key="3">
    <source>
        <dbReference type="ARBA" id="ARBA00006241"/>
    </source>
</evidence>
<evidence type="ECO:0000256" key="9">
    <source>
        <dbReference type="ARBA" id="ARBA00023157"/>
    </source>
</evidence>
<keyword evidence="10" id="KW-0325">Glycoprotein</keyword>
<dbReference type="AlphaFoldDB" id="A0AAD1VM98"/>
<accession>A0AAD1VM98</accession>
<dbReference type="EMBL" id="OW240912">
    <property type="protein sequence ID" value="CAH2224981.1"/>
    <property type="molecule type" value="Genomic_DNA"/>
</dbReference>
<dbReference type="PRINTS" id="PR01303">
    <property type="entry name" value="CRCMSPRZOITE"/>
</dbReference>
<dbReference type="FunFam" id="2.20.100.10:FF:000115">
    <property type="entry name" value="Thrombospondin type-1 domain-containing protein 1"/>
    <property type="match status" value="1"/>
</dbReference>
<keyword evidence="20" id="KW-1185">Reference proteome</keyword>
<dbReference type="InterPro" id="IPR056219">
    <property type="entry name" value="THSD1_D3"/>
</dbReference>
<evidence type="ECO:0000256" key="10">
    <source>
        <dbReference type="ARBA" id="ARBA00023180"/>
    </source>
</evidence>
<dbReference type="InterPro" id="IPR056218">
    <property type="entry name" value="THSD1_D2"/>
</dbReference>
<keyword evidence="5" id="KW-0963">Cytoplasm</keyword>
<dbReference type="InterPro" id="IPR000884">
    <property type="entry name" value="TSP1_rpt"/>
</dbReference>
<dbReference type="SUPFAM" id="SSF82895">
    <property type="entry name" value="TSP-1 type 1 repeat"/>
    <property type="match status" value="1"/>
</dbReference>
<dbReference type="Pfam" id="PF24311">
    <property type="entry name" value="THSD1_D3"/>
    <property type="match status" value="1"/>
</dbReference>
<evidence type="ECO:0000259" key="17">
    <source>
        <dbReference type="Pfam" id="PF24310"/>
    </source>
</evidence>
<feature type="domain" description="THSD1 N-terminal" evidence="16">
    <location>
        <begin position="37"/>
        <end position="135"/>
    </location>
</feature>
<proteinExistence type="inferred from homology"/>
<feature type="compositionally biased region" description="Basic and acidic residues" evidence="14">
    <location>
        <begin position="641"/>
        <end position="654"/>
    </location>
</feature>
<dbReference type="Proteomes" id="UP001295444">
    <property type="component" value="Chromosome 01"/>
</dbReference>
<evidence type="ECO:0000256" key="8">
    <source>
        <dbReference type="ARBA" id="ARBA00022729"/>
    </source>
</evidence>
<dbReference type="PROSITE" id="PS50092">
    <property type="entry name" value="TSP1"/>
    <property type="match status" value="1"/>
</dbReference>
<feature type="compositionally biased region" description="Polar residues" evidence="14">
    <location>
        <begin position="787"/>
        <end position="797"/>
    </location>
</feature>
<evidence type="ECO:0000256" key="6">
    <source>
        <dbReference type="ARBA" id="ARBA00022522"/>
    </source>
</evidence>
<reference evidence="19" key="1">
    <citation type="submission" date="2022-03" db="EMBL/GenBank/DDBJ databases">
        <authorList>
            <person name="Alioto T."/>
            <person name="Alioto T."/>
            <person name="Gomez Garrido J."/>
        </authorList>
    </citation>
    <scope>NUCLEOTIDE SEQUENCE</scope>
</reference>
<evidence type="ECO:0000256" key="2">
    <source>
        <dbReference type="ARBA" id="ARBA00004609"/>
    </source>
</evidence>
<dbReference type="Pfam" id="PF24306">
    <property type="entry name" value="THSD1_N"/>
    <property type="match status" value="1"/>
</dbReference>
<feature type="region of interest" description="Disordered" evidence="14">
    <location>
        <begin position="581"/>
        <end position="671"/>
    </location>
</feature>
<dbReference type="Pfam" id="PF24310">
    <property type="entry name" value="THSD1_D2"/>
    <property type="match status" value="1"/>
</dbReference>
<organism evidence="19 20">
    <name type="scientific">Pelobates cultripes</name>
    <name type="common">Western spadefoot toad</name>
    <dbReference type="NCBI Taxonomy" id="61616"/>
    <lineage>
        <taxon>Eukaryota</taxon>
        <taxon>Metazoa</taxon>
        <taxon>Chordata</taxon>
        <taxon>Craniata</taxon>
        <taxon>Vertebrata</taxon>
        <taxon>Euteleostomi</taxon>
        <taxon>Amphibia</taxon>
        <taxon>Batrachia</taxon>
        <taxon>Anura</taxon>
        <taxon>Pelobatoidea</taxon>
        <taxon>Pelobatidae</taxon>
        <taxon>Pelobates</taxon>
    </lineage>
</organism>
<evidence type="ECO:0000313" key="20">
    <source>
        <dbReference type="Proteomes" id="UP001295444"/>
    </source>
</evidence>
<keyword evidence="6" id="KW-0748">Sporozoite</keyword>
<evidence type="ECO:0000256" key="1">
    <source>
        <dbReference type="ARBA" id="ARBA00004496"/>
    </source>
</evidence>
<evidence type="ECO:0000256" key="13">
    <source>
        <dbReference type="ARBA" id="ARBA00045806"/>
    </source>
</evidence>
<keyword evidence="15" id="KW-1133">Transmembrane helix</keyword>
<keyword evidence="15" id="KW-0812">Transmembrane</keyword>
<dbReference type="SMART" id="SM00209">
    <property type="entry name" value="TSP1"/>
    <property type="match status" value="1"/>
</dbReference>
<feature type="region of interest" description="Disordered" evidence="14">
    <location>
        <begin position="755"/>
        <end position="797"/>
    </location>
</feature>
<dbReference type="GO" id="GO:0009986">
    <property type="term" value="C:cell surface"/>
    <property type="evidence" value="ECO:0007669"/>
    <property type="project" value="InterPro"/>
</dbReference>
<dbReference type="GO" id="GO:0005737">
    <property type="term" value="C:cytoplasm"/>
    <property type="evidence" value="ECO:0007669"/>
    <property type="project" value="UniProtKB-SubCell"/>
</dbReference>
<dbReference type="PANTHER" id="PTHR16311:SF3">
    <property type="entry name" value="THROMBOSPONDIN TYPE-1 DOMAIN-CONTAINING PROTEIN 1"/>
    <property type="match status" value="1"/>
</dbReference>
<comment type="similarity">
    <text evidence="3">Belongs to the plasmodium circumsporozoite protein family.</text>
</comment>
<keyword evidence="15" id="KW-0472">Membrane</keyword>
<protein>
    <recommendedName>
        <fullName evidence="4">Circumsporozoite protein</fullName>
    </recommendedName>
</protein>
<feature type="domain" description="THSD1 second Ig-like" evidence="17">
    <location>
        <begin position="136"/>
        <end position="246"/>
    </location>
</feature>
<dbReference type="InterPro" id="IPR056217">
    <property type="entry name" value="THSD1_N"/>
</dbReference>
<keyword evidence="9" id="KW-1015">Disulfide bond</keyword>
<comment type="function">
    <text evidence="13">Essential sporozoite protein. In the mosquito vector, required for sporozoite development in the oocyst, migration through the vector hemolymph and entry into the vector salivary glands. In the vertebrate host, required for sporozoite migration through the host dermis and infection of host hepatocytes. Binds to highly sulfated heparan sulfate proteoglycans (HSPGs) on the surface of host hepatocytes.</text>
</comment>
<evidence type="ECO:0000259" key="16">
    <source>
        <dbReference type="Pfam" id="PF24306"/>
    </source>
</evidence>
<comment type="function">
    <text evidence="12">In the vertebrate host, binds to highly sulfated heparan sulfate proteoglycans (HSPGs) on the surface of host hepatocytes and is required for sporozoite invasion of the host hepatocytes.</text>
</comment>
<dbReference type="InterPro" id="IPR036383">
    <property type="entry name" value="TSP1_rpt_sf"/>
</dbReference>
<keyword evidence="7" id="KW-0336">GPI-anchor</keyword>
<name>A0AAD1VM98_PELCU</name>
<keyword evidence="8" id="KW-0732">Signal</keyword>
<sequence length="873" mass="99546">MWHMGGRCNRKMRQTLHSFITMSLVLFWDSVFGDPGYLLLRKSHHIALSRDPVFVDFFLPDNNTITSNNISISLLNTGNNHKITSKELPANTTQGSLVFECFYFIQNGLYQFQMSLQKENSTHICGSSSILNVTWPLFHIDLNRTSKDNVRSFQIGIFTNELLCSIYTDKEPAMLLEVEHTHSFQELEEPSSDRFMLYKTYKEIPLSSTQWVEFECASVRSETFITVSLKPMDSQYDSVIAFLGPIDLVKTFKYKLVTSPDEKCDGSMKIYVIPPPCNYVEGNLAVYKKATRHLSESPPVIAEHVMRTGDKMAIFNCSLFDIGRNTYCFELLMRSSNSYSFPKINECVEIRREIETWSLWQSWSPCSTTCGDGQRQRHRECLSTSLLNPSCNGSPKEISICSLEDCSTIKPPIKSTKNSNGDSKTTSNTVTITGISLCLFIIVITIVITVWRKLSKAQTCSSTVRHNSNHSVSCRKNSDEENIYQLRESFSDTGEILMDSTDDAVHIPLNYRQSSPVSQEQAIKEIDDSPNVQKIIPPIFSYRLAQQQLKEMRQKGLSEATKVYHVSQNPMADTAVDMSLNPPPINDNSDETNTNKFRIQSPFLVPKNTHGRDERPNSKSVFSPSHGVTPSQTLPRLSHLKNQDTKSRHYERGCQKNNFRRTSSFHDTKHNKPYRERSLTTLSPRHSMSYNAKTRTWECSTVERSKYKPTRTDKSTDNITRGINFKDSTGYLTKSSYVRPMGSKPDLICSRQLSARTSNAERPEQNRPRKGPSPVNTTWNRVHRDLSSSPKDSYNKKSSLISVQNRKEKCQSFPWGTEYSFYDNSTFGLTEAEQQMIDLPGYFASNEEDETSTLSVERLKFVHRGSLQSSPQC</sequence>
<evidence type="ECO:0000256" key="15">
    <source>
        <dbReference type="SAM" id="Phobius"/>
    </source>
</evidence>
<dbReference type="Pfam" id="PF00090">
    <property type="entry name" value="TSP_1"/>
    <property type="match status" value="1"/>
</dbReference>
<feature type="compositionally biased region" description="Polar residues" evidence="14">
    <location>
        <begin position="618"/>
        <end position="635"/>
    </location>
</feature>
<evidence type="ECO:0000256" key="12">
    <source>
        <dbReference type="ARBA" id="ARBA00033726"/>
    </source>
</evidence>
<gene>
    <name evidence="19" type="ORF">PECUL_23A012914</name>
</gene>